<evidence type="ECO:0000256" key="6">
    <source>
        <dbReference type="ARBA" id="ARBA00022989"/>
    </source>
</evidence>
<evidence type="ECO:0000259" key="11">
    <source>
        <dbReference type="Pfam" id="PF00122"/>
    </source>
</evidence>
<dbReference type="EC" id="7.2.2.12" evidence="8"/>
<feature type="transmembrane region" description="Helical" evidence="10">
    <location>
        <begin position="122"/>
        <end position="141"/>
    </location>
</feature>
<dbReference type="Gene3D" id="3.40.1110.10">
    <property type="entry name" value="Calcium-transporting ATPase, cytoplasmic domain N"/>
    <property type="match status" value="1"/>
</dbReference>
<dbReference type="PANTHER" id="PTHR48085">
    <property type="entry name" value="CADMIUM/ZINC-TRANSPORTING ATPASE HMA2-RELATED"/>
    <property type="match status" value="1"/>
</dbReference>
<dbReference type="Pfam" id="PF00702">
    <property type="entry name" value="Hydrolase"/>
    <property type="match status" value="1"/>
</dbReference>
<dbReference type="EMBL" id="AZAC01000003">
    <property type="protein sequence ID" value="KIX15327.1"/>
    <property type="molecule type" value="Genomic_DNA"/>
</dbReference>
<dbReference type="InParanoid" id="A0A0D2GKP7"/>
<dbReference type="PRINTS" id="PR00119">
    <property type="entry name" value="CATATPASE"/>
</dbReference>
<keyword evidence="10" id="KW-0547">Nucleotide-binding</keyword>
<evidence type="ECO:0000256" key="7">
    <source>
        <dbReference type="ARBA" id="ARBA00023136"/>
    </source>
</evidence>
<dbReference type="SFLD" id="SFLDS00003">
    <property type="entry name" value="Haloacid_Dehalogenase"/>
    <property type="match status" value="1"/>
</dbReference>
<evidence type="ECO:0000256" key="3">
    <source>
        <dbReference type="ARBA" id="ARBA00022692"/>
    </source>
</evidence>
<dbReference type="InterPro" id="IPR059000">
    <property type="entry name" value="ATPase_P-type_domA"/>
</dbReference>
<keyword evidence="5" id="KW-1278">Translocase</keyword>
<evidence type="ECO:0000256" key="2">
    <source>
        <dbReference type="ARBA" id="ARBA00006024"/>
    </source>
</evidence>
<dbReference type="PROSITE" id="PS01229">
    <property type="entry name" value="COF_2"/>
    <property type="match status" value="1"/>
</dbReference>
<name>A0A0D2GKP7_9BACT</name>
<evidence type="ECO:0000256" key="1">
    <source>
        <dbReference type="ARBA" id="ARBA00004370"/>
    </source>
</evidence>
<dbReference type="SFLD" id="SFLDF00027">
    <property type="entry name" value="p-type_atpase"/>
    <property type="match status" value="1"/>
</dbReference>
<evidence type="ECO:0000256" key="10">
    <source>
        <dbReference type="RuleBase" id="RU362081"/>
    </source>
</evidence>
<keyword evidence="4 10" id="KW-0479">Metal-binding</keyword>
<evidence type="ECO:0000256" key="9">
    <source>
        <dbReference type="ARBA" id="ARBA00047308"/>
    </source>
</evidence>
<dbReference type="InterPro" id="IPR018303">
    <property type="entry name" value="ATPase_P-typ_P_site"/>
</dbReference>
<dbReference type="SFLD" id="SFLDG00002">
    <property type="entry name" value="C1.7:_P-type_atpase_like"/>
    <property type="match status" value="1"/>
</dbReference>
<evidence type="ECO:0000313" key="12">
    <source>
        <dbReference type="EMBL" id="KIX15327.1"/>
    </source>
</evidence>
<gene>
    <name evidence="12" type="ORF">X474_04115</name>
</gene>
<dbReference type="InterPro" id="IPR001757">
    <property type="entry name" value="P_typ_ATPase"/>
</dbReference>
<keyword evidence="6 10" id="KW-1133">Transmembrane helix</keyword>
<dbReference type="GO" id="GO:0016463">
    <property type="term" value="F:P-type zinc transporter activity"/>
    <property type="evidence" value="ECO:0007669"/>
    <property type="project" value="UniProtKB-EC"/>
</dbReference>
<dbReference type="SUPFAM" id="SSF56784">
    <property type="entry name" value="HAD-like"/>
    <property type="match status" value="1"/>
</dbReference>
<dbReference type="InterPro" id="IPR023214">
    <property type="entry name" value="HAD_sf"/>
</dbReference>
<dbReference type="Pfam" id="PF00122">
    <property type="entry name" value="E1-E2_ATPase"/>
    <property type="match status" value="1"/>
</dbReference>
<dbReference type="SUPFAM" id="SSF81653">
    <property type="entry name" value="Calcium ATPase, transduction domain A"/>
    <property type="match status" value="1"/>
</dbReference>
<dbReference type="InterPro" id="IPR044492">
    <property type="entry name" value="P_typ_ATPase_HD_dom"/>
</dbReference>
<comment type="caution">
    <text evidence="12">The sequence shown here is derived from an EMBL/GenBank/DDBJ whole genome shotgun (WGS) entry which is preliminary data.</text>
</comment>
<protein>
    <recommendedName>
        <fullName evidence="8">P-type Zn(2+) transporter</fullName>
        <ecNumber evidence="8">7.2.2.12</ecNumber>
    </recommendedName>
</protein>
<reference evidence="12 13" key="1">
    <citation type="submission" date="2013-11" db="EMBL/GenBank/DDBJ databases">
        <title>Metagenomic analysis of a methanogenic consortium involved in long chain n-alkane degradation.</title>
        <authorList>
            <person name="Davidova I.A."/>
            <person name="Callaghan A.V."/>
            <person name="Wawrik B."/>
            <person name="Pruitt S."/>
            <person name="Marks C."/>
            <person name="Duncan K.E."/>
            <person name="Suflita J.M."/>
        </authorList>
    </citation>
    <scope>NUCLEOTIDE SEQUENCE [LARGE SCALE GENOMIC DNA]</scope>
    <source>
        <strain evidence="12 13">SPR</strain>
    </source>
</reference>
<dbReference type="SUPFAM" id="SSF81665">
    <property type="entry name" value="Calcium ATPase, transmembrane domain M"/>
    <property type="match status" value="1"/>
</dbReference>
<evidence type="ECO:0000256" key="4">
    <source>
        <dbReference type="ARBA" id="ARBA00022723"/>
    </source>
</evidence>
<keyword evidence="3 10" id="KW-0812">Transmembrane</keyword>
<dbReference type="RefSeq" id="WP_044346831.1">
    <property type="nucleotide sequence ID" value="NZ_AZAC01000003.1"/>
</dbReference>
<dbReference type="InterPro" id="IPR036412">
    <property type="entry name" value="HAD-like_sf"/>
</dbReference>
<dbReference type="PANTHER" id="PTHR48085:SF5">
    <property type="entry name" value="CADMIUM_ZINC-TRANSPORTING ATPASE HMA4-RELATED"/>
    <property type="match status" value="1"/>
</dbReference>
<evidence type="ECO:0000313" key="13">
    <source>
        <dbReference type="Proteomes" id="UP000032233"/>
    </source>
</evidence>
<dbReference type="PRINTS" id="PR00941">
    <property type="entry name" value="CDATPASE"/>
</dbReference>
<dbReference type="GO" id="GO:0005886">
    <property type="term" value="C:plasma membrane"/>
    <property type="evidence" value="ECO:0007669"/>
    <property type="project" value="UniProtKB-SubCell"/>
</dbReference>
<dbReference type="AlphaFoldDB" id="A0A0D2GKP7"/>
<sequence>MKTKITKQKQWISVRHSVAGRIRIRIRQKACDLSLDKAGSSVRDLKGVFLVRINQGCRSLVISYDESQLNPQTILDYLYSLTGTLRVVSTAKNTPCKKISKNSCSCLQNSKERPLRKPARRLLGLSAVGIGVFIRTNLLGLGVAQTLLSPLGLITAAAAIPMILHAWRERKNGKLSLDGFLGGSIVLAVVMGEAMTALEILWVDSAAGLLTAWITERSRKAISRILDVTSRSTYLLVDGVEVQVPVEEVQVGDTVVLHTGEKVAVDGLIIDGEAMLDESPINGRAEYAAKKKGDEVFAGTFVRSGVIYVRAEKVGDETYLARVLHMVENSLENKAPIQGVADDLAKKLIKIGGFATVGTLLATASFWRAFTVLLVMACPCATVLSASTAISAALNAAARRNILIKGGRYLEEVGRMDTACFDKTGTITTNHPIVAAVSPLSGITAEEMLYLAASAETHNQHPLARAVTEKAEQMGIVPGRHAVCEYFLGQGVRAELDGSLILVGSAKLMEKYQVSPGKSAADAREMESLGLTVLYVAKDGLLQGVLGLANPSRPEALWMLDQLAESGLKHRMMVTGDAKSSALALCREMGFEKCYYSVMPEQKARIVDDLKAQGLKVMMVGDGINDALALAQADVGVAMGAGGAEVAIEAADIALVNDDLKGVVYVHSLSRATMRVVQQNFWLATGSNLVGVVLGALGMLSPMAAGLLHIVHSLGVLANSSRLLGYETPKAKSGGVLADKEMMMLETEAKEAA</sequence>
<dbReference type="STRING" id="1429043.X474_04115"/>
<comment type="caution">
    <text evidence="10">Lacks conserved residue(s) required for the propagation of feature annotation.</text>
</comment>
<dbReference type="InterPro" id="IPR051014">
    <property type="entry name" value="Cation_Transport_ATPase_IB"/>
</dbReference>
<organism evidence="12 13">
    <name type="scientific">Dethiosulfatarculus sandiegensis</name>
    <dbReference type="NCBI Taxonomy" id="1429043"/>
    <lineage>
        <taxon>Bacteria</taxon>
        <taxon>Pseudomonadati</taxon>
        <taxon>Thermodesulfobacteriota</taxon>
        <taxon>Desulfarculia</taxon>
        <taxon>Desulfarculales</taxon>
        <taxon>Desulfarculaceae</taxon>
        <taxon>Dethiosulfatarculus</taxon>
    </lineage>
</organism>
<comment type="catalytic activity">
    <reaction evidence="9">
        <text>Zn(2+)(in) + ATP + H2O = Zn(2+)(out) + ADP + phosphate + H(+)</text>
        <dbReference type="Rhea" id="RHEA:20621"/>
        <dbReference type="ChEBI" id="CHEBI:15377"/>
        <dbReference type="ChEBI" id="CHEBI:15378"/>
        <dbReference type="ChEBI" id="CHEBI:29105"/>
        <dbReference type="ChEBI" id="CHEBI:30616"/>
        <dbReference type="ChEBI" id="CHEBI:43474"/>
        <dbReference type="ChEBI" id="CHEBI:456216"/>
        <dbReference type="EC" id="7.2.2.12"/>
    </reaction>
</comment>
<keyword evidence="10" id="KW-0067">ATP-binding</keyword>
<dbReference type="Pfam" id="PF19991">
    <property type="entry name" value="HMA_2"/>
    <property type="match status" value="1"/>
</dbReference>
<feature type="transmembrane region" description="Helical" evidence="10">
    <location>
        <begin position="174"/>
        <end position="191"/>
    </location>
</feature>
<dbReference type="Gene3D" id="3.40.50.1000">
    <property type="entry name" value="HAD superfamily/HAD-like"/>
    <property type="match status" value="1"/>
</dbReference>
<keyword evidence="13" id="KW-1185">Reference proteome</keyword>
<dbReference type="Gene3D" id="2.70.150.10">
    <property type="entry name" value="Calcium-transporting ATPase, cytoplasmic transduction domain A"/>
    <property type="match status" value="1"/>
</dbReference>
<proteinExistence type="inferred from homology"/>
<evidence type="ECO:0000256" key="8">
    <source>
        <dbReference type="ARBA" id="ARBA00039097"/>
    </source>
</evidence>
<dbReference type="NCBIfam" id="TIGR01494">
    <property type="entry name" value="ATPase_P-type"/>
    <property type="match status" value="1"/>
</dbReference>
<dbReference type="GO" id="GO:0005524">
    <property type="term" value="F:ATP binding"/>
    <property type="evidence" value="ECO:0007669"/>
    <property type="project" value="UniProtKB-UniRule"/>
</dbReference>
<dbReference type="PROSITE" id="PS00154">
    <property type="entry name" value="ATPASE_E1_E2"/>
    <property type="match status" value="1"/>
</dbReference>
<feature type="transmembrane region" description="Helical" evidence="10">
    <location>
        <begin position="147"/>
        <end position="167"/>
    </location>
</feature>
<dbReference type="GO" id="GO:0016887">
    <property type="term" value="F:ATP hydrolysis activity"/>
    <property type="evidence" value="ECO:0007669"/>
    <property type="project" value="InterPro"/>
</dbReference>
<comment type="similarity">
    <text evidence="2 10">Belongs to the cation transport ATPase (P-type) (TC 3.A.3) family. Type IB subfamily.</text>
</comment>
<dbReference type="Proteomes" id="UP000032233">
    <property type="component" value="Unassembled WGS sequence"/>
</dbReference>
<comment type="subcellular location">
    <subcellularLocation>
        <location evidence="10">Cell membrane</location>
    </subcellularLocation>
    <subcellularLocation>
        <location evidence="1">Membrane</location>
    </subcellularLocation>
</comment>
<dbReference type="NCBIfam" id="TIGR01525">
    <property type="entry name" value="ATPase-IB_hvy"/>
    <property type="match status" value="1"/>
</dbReference>
<dbReference type="InterPro" id="IPR023299">
    <property type="entry name" value="ATPase_P-typ_cyto_dom_N"/>
</dbReference>
<keyword evidence="10" id="KW-1003">Cell membrane</keyword>
<dbReference type="PATRIC" id="fig|1429043.3.peg.875"/>
<keyword evidence="7 10" id="KW-0472">Membrane</keyword>
<dbReference type="InterPro" id="IPR027256">
    <property type="entry name" value="P-typ_ATPase_IB"/>
</dbReference>
<dbReference type="GO" id="GO:0046872">
    <property type="term" value="F:metal ion binding"/>
    <property type="evidence" value="ECO:0007669"/>
    <property type="project" value="UniProtKB-KW"/>
</dbReference>
<dbReference type="InterPro" id="IPR023298">
    <property type="entry name" value="ATPase_P-typ_TM_dom_sf"/>
</dbReference>
<dbReference type="InterPro" id="IPR008250">
    <property type="entry name" value="ATPase_P-typ_transduc_dom_A_sf"/>
</dbReference>
<accession>A0A0D2GKP7</accession>
<evidence type="ECO:0000256" key="5">
    <source>
        <dbReference type="ARBA" id="ARBA00022967"/>
    </source>
</evidence>
<feature type="domain" description="P-type ATPase A" evidence="11">
    <location>
        <begin position="229"/>
        <end position="328"/>
    </location>
</feature>